<accession>A0ABQ7I253</accession>
<dbReference type="Proteomes" id="UP001516464">
    <property type="component" value="Unassembled WGS sequence"/>
</dbReference>
<name>A0ABQ7I253_9MICR</name>
<protein>
    <submittedName>
        <fullName evidence="1">Uncharacterized protein</fullName>
    </submittedName>
</protein>
<gene>
    <name evidence="1" type="ORF">TCON_0311</name>
</gene>
<reference evidence="1 2" key="1">
    <citation type="submission" date="2019-01" db="EMBL/GenBank/DDBJ databases">
        <title>Genomes sequencing and comparative genomics of infectious freshwater microsporidia, Cucumispora dikerogammari and Thelohania contejeani.</title>
        <authorList>
            <person name="Cormier A."/>
            <person name="Giraud I."/>
            <person name="Wattier R."/>
            <person name="Teixeira M."/>
            <person name="Grandjean F."/>
            <person name="Rigaud T."/>
            <person name="Cordaux R."/>
        </authorList>
    </citation>
    <scope>NUCLEOTIDE SEQUENCE [LARGE SCALE GENOMIC DNA]</scope>
    <source>
        <strain evidence="1">T1</strain>
        <tissue evidence="1">Spores</tissue>
    </source>
</reference>
<sequence length="134" mass="15627">MKPNSQQSTYYTFRNKKLGARFTHLLSSIDEISNKRKEIISTHIGELYLLNMKDVQDIDGRIHELIGKNINHPTVYLASTLGFNKLTWNKNVEAILEPFGLGQKLKYPSYENAIKFEKLKLLILKYLELEKKNE</sequence>
<dbReference type="EMBL" id="SBIQ01000011">
    <property type="protein sequence ID" value="KAF7684502.1"/>
    <property type="molecule type" value="Genomic_DNA"/>
</dbReference>
<dbReference type="Pfam" id="PF17024">
    <property type="entry name" value="DMAP1_like"/>
    <property type="match status" value="1"/>
</dbReference>
<comment type="caution">
    <text evidence="1">The sequence shown here is derived from an EMBL/GenBank/DDBJ whole genome shotgun (WGS) entry which is preliminary data.</text>
</comment>
<keyword evidence="2" id="KW-1185">Reference proteome</keyword>
<proteinExistence type="predicted"/>
<evidence type="ECO:0000313" key="2">
    <source>
        <dbReference type="Proteomes" id="UP001516464"/>
    </source>
</evidence>
<organism evidence="1 2">
    <name type="scientific">Astathelohania contejeani</name>
    <dbReference type="NCBI Taxonomy" id="164912"/>
    <lineage>
        <taxon>Eukaryota</taxon>
        <taxon>Fungi</taxon>
        <taxon>Fungi incertae sedis</taxon>
        <taxon>Microsporidia</taxon>
        <taxon>Astathelohaniidae</taxon>
        <taxon>Astathelohania</taxon>
    </lineage>
</organism>
<dbReference type="InterPro" id="IPR031504">
    <property type="entry name" value="DMAP1-like"/>
</dbReference>
<evidence type="ECO:0000313" key="1">
    <source>
        <dbReference type="EMBL" id="KAF7684502.1"/>
    </source>
</evidence>